<accession>A0ABY4KK67</accession>
<organism evidence="1 2">
    <name type="scientific">Flavobacterium azooxidireducens</name>
    <dbReference type="NCBI Taxonomy" id="1871076"/>
    <lineage>
        <taxon>Bacteria</taxon>
        <taxon>Pseudomonadati</taxon>
        <taxon>Bacteroidota</taxon>
        <taxon>Flavobacteriia</taxon>
        <taxon>Flavobacteriales</taxon>
        <taxon>Flavobacteriaceae</taxon>
        <taxon>Flavobacterium</taxon>
    </lineage>
</organism>
<keyword evidence="2" id="KW-1185">Reference proteome</keyword>
<evidence type="ECO:0000313" key="1">
    <source>
        <dbReference type="EMBL" id="UPQ80696.1"/>
    </source>
</evidence>
<evidence type="ECO:0000313" key="2">
    <source>
        <dbReference type="Proteomes" id="UP000830583"/>
    </source>
</evidence>
<proteinExistence type="predicted"/>
<name>A0ABY4KK67_9FLAO</name>
<evidence type="ECO:0008006" key="3">
    <source>
        <dbReference type="Google" id="ProtNLM"/>
    </source>
</evidence>
<dbReference type="PROSITE" id="PS51257">
    <property type="entry name" value="PROKAR_LIPOPROTEIN"/>
    <property type="match status" value="1"/>
</dbReference>
<protein>
    <recommendedName>
        <fullName evidence="3">DUF4136 domain-containing protein</fullName>
    </recommendedName>
</protein>
<reference evidence="1" key="1">
    <citation type="submission" date="2022-04" db="EMBL/GenBank/DDBJ databases">
        <title>Consumption of N2O by Flavobacterium azooxidireducens sp. nov. isolated from Decomposing Leaf Litter of Phragmites australis (Cav.).</title>
        <authorList>
            <person name="Behrendt U."/>
            <person name="Spanner T."/>
            <person name="Augustin J."/>
            <person name="Horn M.A."/>
            <person name="Kolb S."/>
            <person name="Ulrich A."/>
        </authorList>
    </citation>
    <scope>NUCLEOTIDE SEQUENCE</scope>
    <source>
        <strain evidence="1">IGB 4-14</strain>
    </source>
</reference>
<dbReference type="EMBL" id="CP096205">
    <property type="protein sequence ID" value="UPQ80696.1"/>
    <property type="molecule type" value="Genomic_DNA"/>
</dbReference>
<gene>
    <name evidence="1" type="ORF">M0M57_07605</name>
</gene>
<sequence length="179" mass="20996">MSRLVCLLLIMLVSCNSNQIKEIEVLSYYDQARNYEIYSSIDVNGFAQVLSKNELSNRIDNYQTTIRKSLMDSILNECQTITDESFHFKPSKKIWYCGLNHTVRITYKDGNKYDFQYLYPYEGNKQFIPFQLLFMQIRSDSLNASRLNSGQQGKLFLKQNNLSLFSTTQDSIKNLKYLK</sequence>
<dbReference type="RefSeq" id="WP_248436584.1">
    <property type="nucleotide sequence ID" value="NZ_CP096205.1"/>
</dbReference>
<dbReference type="Proteomes" id="UP000830583">
    <property type="component" value="Chromosome"/>
</dbReference>